<evidence type="ECO:0000313" key="3">
    <source>
        <dbReference type="Proteomes" id="UP000633035"/>
    </source>
</evidence>
<dbReference type="EMBL" id="JAENOF010000007">
    <property type="protein sequence ID" value="MBK1961869.1"/>
    <property type="molecule type" value="Genomic_DNA"/>
</dbReference>
<keyword evidence="1" id="KW-0472">Membrane</keyword>
<name>A0ABS1G4R2_LISIV</name>
<accession>A0ABS1G4R2</accession>
<dbReference type="Proteomes" id="UP000633035">
    <property type="component" value="Unassembled WGS sequence"/>
</dbReference>
<dbReference type="RefSeq" id="WP_038407433.1">
    <property type="nucleotide sequence ID" value="NZ_JAENOE010000006.1"/>
</dbReference>
<evidence type="ECO:0000313" key="2">
    <source>
        <dbReference type="EMBL" id="MBK1961869.1"/>
    </source>
</evidence>
<comment type="caution">
    <text evidence="2">The sequence shown here is derived from an EMBL/GenBank/DDBJ whole genome shotgun (WGS) entry which is preliminary data.</text>
</comment>
<keyword evidence="3" id="KW-1185">Reference proteome</keyword>
<proteinExistence type="predicted"/>
<evidence type="ECO:0000256" key="1">
    <source>
        <dbReference type="SAM" id="Phobius"/>
    </source>
</evidence>
<protein>
    <submittedName>
        <fullName evidence="2">Uncharacterized protein</fullName>
    </submittedName>
</protein>
<gene>
    <name evidence="2" type="ORF">JI642_07090</name>
</gene>
<keyword evidence="1" id="KW-1133">Transmembrane helix</keyword>
<feature type="transmembrane region" description="Helical" evidence="1">
    <location>
        <begin position="9"/>
        <end position="33"/>
    </location>
</feature>
<keyword evidence="1" id="KW-0812">Transmembrane</keyword>
<sequence length="72" mass="8284">MRKISKNPVLLVGMLLLAASIVFLLGYLVHLSYFRKTEFGWIIITFLAGVMTLAFGYYGDYQKRKKAHSKVR</sequence>
<organism evidence="2 3">
    <name type="scientific">Listeria ivanovii subsp. londoniensis</name>
    <dbReference type="NCBI Taxonomy" id="202752"/>
    <lineage>
        <taxon>Bacteria</taxon>
        <taxon>Bacillati</taxon>
        <taxon>Bacillota</taxon>
        <taxon>Bacilli</taxon>
        <taxon>Bacillales</taxon>
        <taxon>Listeriaceae</taxon>
        <taxon>Listeria</taxon>
    </lineage>
</organism>
<reference evidence="2 3" key="1">
    <citation type="submission" date="2021-01" db="EMBL/GenBank/DDBJ databases">
        <title>Listeria ivanovii strains from Norway.</title>
        <authorList>
            <person name="Fagerlund A."/>
        </authorList>
    </citation>
    <scope>NUCLEOTIDE SEQUENCE [LARGE SCALE GENOMIC DNA]</scope>
    <source>
        <strain evidence="2 3">MF6989</strain>
    </source>
</reference>
<feature type="transmembrane region" description="Helical" evidence="1">
    <location>
        <begin position="39"/>
        <end position="58"/>
    </location>
</feature>